<dbReference type="Pfam" id="PF13899">
    <property type="entry name" value="Thioredoxin_7"/>
    <property type="match status" value="1"/>
</dbReference>
<dbReference type="InterPro" id="IPR013766">
    <property type="entry name" value="Thioredoxin_domain"/>
</dbReference>
<dbReference type="PROSITE" id="PS51352">
    <property type="entry name" value="THIOREDOXIN_2"/>
    <property type="match status" value="1"/>
</dbReference>
<reference evidence="3" key="1">
    <citation type="submission" date="2023-07" db="EMBL/GenBank/DDBJ databases">
        <title>Two novel species in the genus Flavivirga.</title>
        <authorList>
            <person name="Kwon K."/>
        </authorList>
    </citation>
    <scope>NUCLEOTIDE SEQUENCE</scope>
    <source>
        <strain evidence="3">KACC 14157</strain>
    </source>
</reference>
<accession>A0ABT8WZF9</accession>
<protein>
    <submittedName>
        <fullName evidence="3">Thioredoxin family protein</fullName>
    </submittedName>
</protein>
<dbReference type="Gene3D" id="3.40.30.10">
    <property type="entry name" value="Glutaredoxin"/>
    <property type="match status" value="1"/>
</dbReference>
<keyword evidence="1" id="KW-0676">Redox-active center</keyword>
<keyword evidence="4" id="KW-1185">Reference proteome</keyword>
<dbReference type="EMBL" id="JAUOEM010000002">
    <property type="protein sequence ID" value="MDO5987059.1"/>
    <property type="molecule type" value="Genomic_DNA"/>
</dbReference>
<evidence type="ECO:0000259" key="2">
    <source>
        <dbReference type="PROSITE" id="PS51352"/>
    </source>
</evidence>
<dbReference type="InterPro" id="IPR036249">
    <property type="entry name" value="Thioredoxin-like_sf"/>
</dbReference>
<dbReference type="InterPro" id="IPR017937">
    <property type="entry name" value="Thioredoxin_CS"/>
</dbReference>
<organism evidence="3 4">
    <name type="scientific">Flavivirga amylovorans</name>
    <dbReference type="NCBI Taxonomy" id="870486"/>
    <lineage>
        <taxon>Bacteria</taxon>
        <taxon>Pseudomonadati</taxon>
        <taxon>Bacteroidota</taxon>
        <taxon>Flavobacteriia</taxon>
        <taxon>Flavobacteriales</taxon>
        <taxon>Flavobacteriaceae</taxon>
        <taxon>Flavivirga</taxon>
    </lineage>
</organism>
<evidence type="ECO:0000313" key="4">
    <source>
        <dbReference type="Proteomes" id="UP001176891"/>
    </source>
</evidence>
<dbReference type="SUPFAM" id="SSF52833">
    <property type="entry name" value="Thioredoxin-like"/>
    <property type="match status" value="1"/>
</dbReference>
<dbReference type="RefSeq" id="WP_303281602.1">
    <property type="nucleotide sequence ID" value="NZ_BAABCZ010000005.1"/>
</dbReference>
<feature type="domain" description="Thioredoxin" evidence="2">
    <location>
        <begin position="13"/>
        <end position="144"/>
    </location>
</feature>
<name>A0ABT8WZF9_9FLAO</name>
<dbReference type="Proteomes" id="UP001176891">
    <property type="component" value="Unassembled WGS sequence"/>
</dbReference>
<evidence type="ECO:0000256" key="1">
    <source>
        <dbReference type="ARBA" id="ARBA00023284"/>
    </source>
</evidence>
<sequence>MKKNILTQIITIILVSQCVYGQGVSWKKSTDGITFEEVKALAKAENKKIFLDFFTVWCGPCKRMDKEIFSKEEIGTIYNENFINYKINAEKGVGVSLAKTFDIKAYPTYIYLETDGSLISRRTGLSDDISTIPAMLEFTKAVANGGKIKILKDYELDYNNGNRDAAFLKRYLSKYSEEKFTYPPPHLVLEWLNALPEIKDRDNTSYLLNRCDSKPGSKVYDYIIENIEQFPFFKEKDNLVRWLSTTISFHESESFKLMSLETVKTSITNDFPKYGPLAIQFYELNKNYRGKKKDKAYLEDYLDIIEKGQLDIDLEPFIHMEIMQIKNIDTTYFERIFPLVKSYSDESTDDALPQFIYGYYLYKIDKRKEAIEHIQKHKQLITAHAKEVATKAYAKNMLKHIEVMESGSALNEFNFF</sequence>
<evidence type="ECO:0000313" key="3">
    <source>
        <dbReference type="EMBL" id="MDO5987059.1"/>
    </source>
</evidence>
<comment type="caution">
    <text evidence="3">The sequence shown here is derived from an EMBL/GenBank/DDBJ whole genome shotgun (WGS) entry which is preliminary data.</text>
</comment>
<proteinExistence type="predicted"/>
<gene>
    <name evidence="3" type="ORF">Q4Q39_06515</name>
</gene>
<dbReference type="PROSITE" id="PS00194">
    <property type="entry name" value="THIOREDOXIN_1"/>
    <property type="match status" value="1"/>
</dbReference>